<evidence type="ECO:0000313" key="3">
    <source>
        <dbReference type="Proteomes" id="UP001642540"/>
    </source>
</evidence>
<sequence length="88" mass="9772">MEGNNQHRSNEQRYRSPPTSLPSYKFPKRQGKFKRNASLTKLPKRTRLRTGLLTNEAGDVTVGGTTNCNPSVISSASHNECKLLQSPS</sequence>
<evidence type="ECO:0000313" key="2">
    <source>
        <dbReference type="EMBL" id="CAL8134103.1"/>
    </source>
</evidence>
<feature type="region of interest" description="Disordered" evidence="1">
    <location>
        <begin position="1"/>
        <end position="31"/>
    </location>
</feature>
<name>A0ABP1RRQ2_9HEXA</name>
<reference evidence="2 3" key="1">
    <citation type="submission" date="2024-08" db="EMBL/GenBank/DDBJ databases">
        <authorList>
            <person name="Cucini C."/>
            <person name="Frati F."/>
        </authorList>
    </citation>
    <scope>NUCLEOTIDE SEQUENCE [LARGE SCALE GENOMIC DNA]</scope>
</reference>
<comment type="caution">
    <text evidence="2">The sequence shown here is derived from an EMBL/GenBank/DDBJ whole genome shotgun (WGS) entry which is preliminary data.</text>
</comment>
<dbReference type="Proteomes" id="UP001642540">
    <property type="component" value="Unassembled WGS sequence"/>
</dbReference>
<protein>
    <submittedName>
        <fullName evidence="2">Uncharacterized protein</fullName>
    </submittedName>
</protein>
<proteinExistence type="predicted"/>
<organism evidence="2 3">
    <name type="scientific">Orchesella dallaii</name>
    <dbReference type="NCBI Taxonomy" id="48710"/>
    <lineage>
        <taxon>Eukaryota</taxon>
        <taxon>Metazoa</taxon>
        <taxon>Ecdysozoa</taxon>
        <taxon>Arthropoda</taxon>
        <taxon>Hexapoda</taxon>
        <taxon>Collembola</taxon>
        <taxon>Entomobryomorpha</taxon>
        <taxon>Entomobryoidea</taxon>
        <taxon>Orchesellidae</taxon>
        <taxon>Orchesellinae</taxon>
        <taxon>Orchesella</taxon>
    </lineage>
</organism>
<keyword evidence="3" id="KW-1185">Reference proteome</keyword>
<gene>
    <name evidence="2" type="ORF">ODALV1_LOCUS25367</name>
</gene>
<dbReference type="EMBL" id="CAXLJM020000103">
    <property type="protein sequence ID" value="CAL8134103.1"/>
    <property type="molecule type" value="Genomic_DNA"/>
</dbReference>
<evidence type="ECO:0000256" key="1">
    <source>
        <dbReference type="SAM" id="MobiDB-lite"/>
    </source>
</evidence>
<accession>A0ABP1RRQ2</accession>